<evidence type="ECO:0000256" key="12">
    <source>
        <dbReference type="ARBA" id="ARBA00025337"/>
    </source>
</evidence>
<dbReference type="PANTHER" id="PTHR43134:SF3">
    <property type="entry name" value="FLAGELLAR BIOSYNTHESIS PROTEIN FLHF"/>
    <property type="match status" value="1"/>
</dbReference>
<dbReference type="EMBL" id="JBBHLI010000012">
    <property type="protein sequence ID" value="MEK9502516.1"/>
    <property type="molecule type" value="Genomic_DNA"/>
</dbReference>
<evidence type="ECO:0000256" key="5">
    <source>
        <dbReference type="ARBA" id="ARBA00022475"/>
    </source>
</evidence>
<protein>
    <recommendedName>
        <fullName evidence="3">Flagellar biosynthesis protein FlhF</fullName>
    </recommendedName>
    <alternativeName>
        <fullName evidence="13">Flagella-associated GTP-binding protein</fullName>
    </alternativeName>
</protein>
<dbReference type="SUPFAM" id="SSF52540">
    <property type="entry name" value="P-loop containing nucleoside triphosphate hydrolases"/>
    <property type="match status" value="1"/>
</dbReference>
<comment type="subcellular location">
    <subcellularLocation>
        <location evidence="1">Cell membrane</location>
        <topology evidence="1">Peripheral membrane protein</topology>
        <orientation evidence="1">Cytoplasmic side</orientation>
    </subcellularLocation>
</comment>
<dbReference type="InterPro" id="IPR003593">
    <property type="entry name" value="AAA+_ATPase"/>
</dbReference>
<evidence type="ECO:0000256" key="13">
    <source>
        <dbReference type="ARBA" id="ARBA00030866"/>
    </source>
</evidence>
<keyword evidence="8" id="KW-0653">Protein transport</keyword>
<evidence type="ECO:0000259" key="15">
    <source>
        <dbReference type="SMART" id="SM00962"/>
    </source>
</evidence>
<evidence type="ECO:0000313" key="16">
    <source>
        <dbReference type="EMBL" id="MEK9502516.1"/>
    </source>
</evidence>
<dbReference type="Pfam" id="PF00448">
    <property type="entry name" value="SRP54"/>
    <property type="match status" value="1"/>
</dbReference>
<evidence type="ECO:0000256" key="10">
    <source>
        <dbReference type="ARBA" id="ARBA00023136"/>
    </source>
</evidence>
<evidence type="ECO:0000256" key="9">
    <source>
        <dbReference type="ARBA" id="ARBA00023134"/>
    </source>
</evidence>
<dbReference type="RefSeq" id="WP_405280584.1">
    <property type="nucleotide sequence ID" value="NZ_CP144380.1"/>
</dbReference>
<evidence type="ECO:0000256" key="8">
    <source>
        <dbReference type="ARBA" id="ARBA00022927"/>
    </source>
</evidence>
<proteinExistence type="inferred from homology"/>
<comment type="function">
    <text evidence="12">Necessary for flagellar biosynthesis. May be involved in translocation of the flagellum.</text>
</comment>
<keyword evidence="5" id="KW-1003">Cell membrane</keyword>
<evidence type="ECO:0000256" key="11">
    <source>
        <dbReference type="ARBA" id="ARBA00023225"/>
    </source>
</evidence>
<dbReference type="InterPro" id="IPR047040">
    <property type="entry name" value="FlhF__GTPase_dom"/>
</dbReference>
<evidence type="ECO:0000256" key="4">
    <source>
        <dbReference type="ARBA" id="ARBA00022448"/>
    </source>
</evidence>
<organism evidence="16 17">
    <name type="scientific">Gaopeijia maritima</name>
    <dbReference type="NCBI Taxonomy" id="3119007"/>
    <lineage>
        <taxon>Bacteria</taxon>
        <taxon>Pseudomonadati</taxon>
        <taxon>Gemmatimonadota</taxon>
        <taxon>Longimicrobiia</taxon>
        <taxon>Gaopeijiales</taxon>
        <taxon>Gaopeijiaceae</taxon>
        <taxon>Gaopeijia</taxon>
    </lineage>
</organism>
<evidence type="ECO:0000256" key="2">
    <source>
        <dbReference type="ARBA" id="ARBA00008531"/>
    </source>
</evidence>
<keyword evidence="10" id="KW-0472">Membrane</keyword>
<dbReference type="PANTHER" id="PTHR43134">
    <property type="entry name" value="SIGNAL RECOGNITION PARTICLE RECEPTOR SUBUNIT ALPHA"/>
    <property type="match status" value="1"/>
</dbReference>
<feature type="domain" description="AAA+ ATPase" evidence="14">
    <location>
        <begin position="68"/>
        <end position="263"/>
    </location>
</feature>
<dbReference type="InterPro" id="IPR027417">
    <property type="entry name" value="P-loop_NTPase"/>
</dbReference>
<comment type="similarity">
    <text evidence="2">Belongs to the GTP-binding SRP family.</text>
</comment>
<gene>
    <name evidence="16" type="ORF">WI372_16100</name>
</gene>
<keyword evidence="9" id="KW-0342">GTP-binding</keyword>
<accession>A0ABU9ECQ2</accession>
<keyword evidence="11" id="KW-1006">Bacterial flagellum protein export</keyword>
<evidence type="ECO:0000313" key="17">
    <source>
        <dbReference type="Proteomes" id="UP001484239"/>
    </source>
</evidence>
<evidence type="ECO:0000256" key="6">
    <source>
        <dbReference type="ARBA" id="ARBA00022741"/>
    </source>
</evidence>
<dbReference type="InterPro" id="IPR000897">
    <property type="entry name" value="SRP54_GTPase_dom"/>
</dbReference>
<keyword evidence="4" id="KW-0813">Transport</keyword>
<dbReference type="Proteomes" id="UP001484239">
    <property type="component" value="Unassembled WGS sequence"/>
</dbReference>
<reference evidence="16 17" key="1">
    <citation type="submission" date="2024-02" db="EMBL/GenBank/DDBJ databases">
        <title>A novel Gemmatimonadota bacterium.</title>
        <authorList>
            <person name="Du Z.-J."/>
            <person name="Ye Y.-Q."/>
        </authorList>
    </citation>
    <scope>NUCLEOTIDE SEQUENCE [LARGE SCALE GENOMIC DNA]</scope>
    <source>
        <strain evidence="16 17">DH-20</strain>
    </source>
</reference>
<keyword evidence="6" id="KW-0547">Nucleotide-binding</keyword>
<name>A0ABU9ECQ2_9BACT</name>
<dbReference type="CDD" id="cd17873">
    <property type="entry name" value="FlhF"/>
    <property type="match status" value="1"/>
</dbReference>
<comment type="caution">
    <text evidence="16">The sequence shown here is derived from an EMBL/GenBank/DDBJ whole genome shotgun (WGS) entry which is preliminary data.</text>
</comment>
<keyword evidence="7" id="KW-1005">Bacterial flagellum biogenesis</keyword>
<dbReference type="SMART" id="SM00962">
    <property type="entry name" value="SRP54"/>
    <property type="match status" value="1"/>
</dbReference>
<evidence type="ECO:0000256" key="3">
    <source>
        <dbReference type="ARBA" id="ARBA00014919"/>
    </source>
</evidence>
<evidence type="ECO:0000256" key="1">
    <source>
        <dbReference type="ARBA" id="ARBA00004413"/>
    </source>
</evidence>
<evidence type="ECO:0000259" key="14">
    <source>
        <dbReference type="SMART" id="SM00382"/>
    </source>
</evidence>
<evidence type="ECO:0000256" key="7">
    <source>
        <dbReference type="ARBA" id="ARBA00022795"/>
    </source>
</evidence>
<dbReference type="Gene3D" id="3.40.50.300">
    <property type="entry name" value="P-loop containing nucleotide triphosphate hydrolases"/>
    <property type="match status" value="1"/>
</dbReference>
<feature type="domain" description="SRP54-type proteins GTP-binding" evidence="15">
    <location>
        <begin position="69"/>
        <end position="255"/>
    </location>
</feature>
<dbReference type="SMART" id="SM00382">
    <property type="entry name" value="AAA"/>
    <property type="match status" value="1"/>
</dbReference>
<keyword evidence="17" id="KW-1185">Reference proteome</keyword>
<sequence length="272" mass="29656">MRIETFRAARSRHALEAVRDLLGDDAVVLRTRRVGDEVRVQATTTWELDAFQRKLRPAPLAGPRFGRPFRMVALVGPTGSGKTTTLAKLALGERAFGGGNVGVISLDTFRIGAVEQIQTYADLADFPLEVLSDVAEVPGALKRLKGCDTVLVDTPGRGPRESADEMSWRRILKLLRPEEVHLVLPAGLRAEVAAGLRQFYAPLAPTHLLLTKLDEVPWEEGVAELADGVGLPTRWVSDGQDVPADLHEAAGRLMRSLSHDRGPWLPARVEAS</sequence>